<keyword evidence="6" id="KW-1185">Reference proteome</keyword>
<evidence type="ECO:0000313" key="6">
    <source>
        <dbReference type="Proteomes" id="UP000279446"/>
    </source>
</evidence>
<accession>A0A3S1K410</accession>
<feature type="domain" description="Capsule synthesis protein CapA" evidence="4">
    <location>
        <begin position="127"/>
        <end position="367"/>
    </location>
</feature>
<dbReference type="Pfam" id="PF09587">
    <property type="entry name" value="PGA_cap"/>
    <property type="match status" value="1"/>
</dbReference>
<feature type="compositionally biased region" description="Polar residues" evidence="2">
    <location>
        <begin position="55"/>
        <end position="74"/>
    </location>
</feature>
<proteinExistence type="inferred from homology"/>
<sequence>MYLSRTEKNKRRKKKKGKKGPLQNRVWVLLNVTLIAAILVLGTYYYVEERFGQGSEQTTQGDISSDNLGNNTPSEPIMSETQESEEGAPNVAENGSVAEEPELNSGSDEGEEDLQPDEGAKADETLLFHFAGDTMFSDRVAQTLKIEGYEYPFKHISELFRKDDLSMVNLETPVTSFGTKAEDKTFVFKSLPEILPFVANSGIDAVNLANNHILDQGVEGLLDTISHLKENDIKYVGAGKDADEAYAPLYIERKGIKIAICGFSRVIPKVDWAAGKGKPGVATTYDPARALKAIQTAKEHADLVLVMVHWGKERTTILEKHQTSLAHDYIDAGADLVIGGHPHVMQGIEQYKGKWIAYSTGNFIFTKNAKVPDTWETAVFETKCTREGACDLKLIPYLTELGQPVPMNSEDGTKLLRRVESLSEGVKISDAGEVTSTSP</sequence>
<dbReference type="Gene3D" id="3.60.21.10">
    <property type="match status" value="1"/>
</dbReference>
<keyword evidence="3" id="KW-0812">Transmembrane</keyword>
<keyword evidence="3" id="KW-0472">Membrane</keyword>
<evidence type="ECO:0000256" key="3">
    <source>
        <dbReference type="SAM" id="Phobius"/>
    </source>
</evidence>
<evidence type="ECO:0000313" key="5">
    <source>
        <dbReference type="EMBL" id="RUT43363.1"/>
    </source>
</evidence>
<dbReference type="Proteomes" id="UP000279446">
    <property type="component" value="Unassembled WGS sequence"/>
</dbReference>
<dbReference type="SMART" id="SM00854">
    <property type="entry name" value="PGA_cap"/>
    <property type="match status" value="1"/>
</dbReference>
<dbReference type="OrthoDB" id="9810906at2"/>
<dbReference type="InterPro" id="IPR019079">
    <property type="entry name" value="Capsule_synth_CapA"/>
</dbReference>
<dbReference type="SUPFAM" id="SSF56300">
    <property type="entry name" value="Metallo-dependent phosphatases"/>
    <property type="match status" value="1"/>
</dbReference>
<feature type="region of interest" description="Disordered" evidence="2">
    <location>
        <begin position="55"/>
        <end position="116"/>
    </location>
</feature>
<dbReference type="InterPro" id="IPR029052">
    <property type="entry name" value="Metallo-depent_PP-like"/>
</dbReference>
<dbReference type="EMBL" id="RZNY01000019">
    <property type="protein sequence ID" value="RUT43363.1"/>
    <property type="molecule type" value="Genomic_DNA"/>
</dbReference>
<keyword evidence="3" id="KW-1133">Transmembrane helix</keyword>
<dbReference type="CDD" id="cd07381">
    <property type="entry name" value="MPP_CapA"/>
    <property type="match status" value="1"/>
</dbReference>
<evidence type="ECO:0000259" key="4">
    <source>
        <dbReference type="SMART" id="SM00854"/>
    </source>
</evidence>
<gene>
    <name evidence="5" type="ORF">EJP82_19735</name>
</gene>
<comment type="caution">
    <text evidence="5">The sequence shown here is derived from an EMBL/GenBank/DDBJ whole genome shotgun (WGS) entry which is preliminary data.</text>
</comment>
<feature type="transmembrane region" description="Helical" evidence="3">
    <location>
        <begin position="26"/>
        <end position="47"/>
    </location>
</feature>
<name>A0A3S1K410_9BACL</name>
<dbReference type="AlphaFoldDB" id="A0A3S1K410"/>
<protein>
    <submittedName>
        <fullName evidence="5">CapA family protein</fullName>
    </submittedName>
</protein>
<organism evidence="5 6">
    <name type="scientific">Paenibacillus anaericanus</name>
    <dbReference type="NCBI Taxonomy" id="170367"/>
    <lineage>
        <taxon>Bacteria</taxon>
        <taxon>Bacillati</taxon>
        <taxon>Bacillota</taxon>
        <taxon>Bacilli</taxon>
        <taxon>Bacillales</taxon>
        <taxon>Paenibacillaceae</taxon>
        <taxon>Paenibacillus</taxon>
    </lineage>
</organism>
<dbReference type="InterPro" id="IPR052169">
    <property type="entry name" value="CW_Biosynth-Accessory"/>
</dbReference>
<comment type="similarity">
    <text evidence="1">Belongs to the CapA family.</text>
</comment>
<dbReference type="PANTHER" id="PTHR33393:SF13">
    <property type="entry name" value="PGA BIOSYNTHESIS PROTEIN CAPA"/>
    <property type="match status" value="1"/>
</dbReference>
<evidence type="ECO:0000256" key="1">
    <source>
        <dbReference type="ARBA" id="ARBA00005662"/>
    </source>
</evidence>
<reference evidence="5 6" key="1">
    <citation type="submission" date="2018-12" db="EMBL/GenBank/DDBJ databases">
        <authorList>
            <person name="Sun L."/>
            <person name="Chen Z."/>
        </authorList>
    </citation>
    <scope>NUCLEOTIDE SEQUENCE [LARGE SCALE GENOMIC DNA]</scope>
    <source>
        <strain evidence="5 6">DSM 15890</strain>
    </source>
</reference>
<dbReference type="RefSeq" id="WP_127193789.1">
    <property type="nucleotide sequence ID" value="NZ_RZNY01000019.1"/>
</dbReference>
<dbReference type="PANTHER" id="PTHR33393">
    <property type="entry name" value="POLYGLUTAMINE SYNTHESIS ACCESSORY PROTEIN RV0574C-RELATED"/>
    <property type="match status" value="1"/>
</dbReference>
<evidence type="ECO:0000256" key="2">
    <source>
        <dbReference type="SAM" id="MobiDB-lite"/>
    </source>
</evidence>